<accession>A0A829YAI1</accession>
<sequence>MRKALVAALCTLWAGATSAEIIVTSTIAALQIYPASNGGYVKLTGHPTISYDLCSGEYGYGDLNDEKFMIYIWPALLLAHSKGRTVKIGFSGGCGPGAAPRIAWVEVNAGTP</sequence>
<evidence type="ECO:0000313" key="3">
    <source>
        <dbReference type="Proteomes" id="UP000445000"/>
    </source>
</evidence>
<protein>
    <submittedName>
        <fullName evidence="2">Uncharacterized protein</fullName>
    </submittedName>
</protein>
<evidence type="ECO:0000256" key="1">
    <source>
        <dbReference type="SAM" id="SignalP"/>
    </source>
</evidence>
<keyword evidence="3" id="KW-1185">Reference proteome</keyword>
<dbReference type="Proteomes" id="UP000445000">
    <property type="component" value="Unassembled WGS sequence"/>
</dbReference>
<name>A0A829YAI1_9GAMM</name>
<keyword evidence="1" id="KW-0732">Signal</keyword>
<feature type="signal peptide" evidence="1">
    <location>
        <begin position="1"/>
        <end position="19"/>
    </location>
</feature>
<dbReference type="AlphaFoldDB" id="A0A829YAI1"/>
<proteinExistence type="predicted"/>
<feature type="chain" id="PRO_5032476692" evidence="1">
    <location>
        <begin position="20"/>
        <end position="112"/>
    </location>
</feature>
<evidence type="ECO:0000313" key="2">
    <source>
        <dbReference type="EMBL" id="GFE80190.1"/>
    </source>
</evidence>
<reference evidence="3" key="1">
    <citation type="submission" date="2020-01" db="EMBL/GenBank/DDBJ databases">
        <title>'Steroidobacter agaridevorans' sp. nov., agar-degrading bacteria isolated from rhizosphere soils.</title>
        <authorList>
            <person name="Ikenaga M."/>
            <person name="Kataoka M."/>
            <person name="Murouchi A."/>
            <person name="Katsuragi S."/>
            <person name="Sakai M."/>
        </authorList>
    </citation>
    <scope>NUCLEOTIDE SEQUENCE [LARGE SCALE GENOMIC DNA]</scope>
    <source>
        <strain evidence="3">YU21-B</strain>
    </source>
</reference>
<gene>
    <name evidence="2" type="ORF">GCM10011487_21900</name>
</gene>
<comment type="caution">
    <text evidence="2">The sequence shown here is derived from an EMBL/GenBank/DDBJ whole genome shotgun (WGS) entry which is preliminary data.</text>
</comment>
<dbReference type="EMBL" id="BLJN01000002">
    <property type="protein sequence ID" value="GFE80190.1"/>
    <property type="molecule type" value="Genomic_DNA"/>
</dbReference>
<organism evidence="2 3">
    <name type="scientific">Steroidobacter agaridevorans</name>
    <dbReference type="NCBI Taxonomy" id="2695856"/>
    <lineage>
        <taxon>Bacteria</taxon>
        <taxon>Pseudomonadati</taxon>
        <taxon>Pseudomonadota</taxon>
        <taxon>Gammaproteobacteria</taxon>
        <taxon>Steroidobacterales</taxon>
        <taxon>Steroidobacteraceae</taxon>
        <taxon>Steroidobacter</taxon>
    </lineage>
</organism>